<organism evidence="1 2">
    <name type="scientific">Paenibacillus alvei</name>
    <name type="common">Bacillus alvei</name>
    <dbReference type="NCBI Taxonomy" id="44250"/>
    <lineage>
        <taxon>Bacteria</taxon>
        <taxon>Bacillati</taxon>
        <taxon>Bacillota</taxon>
        <taxon>Bacilli</taxon>
        <taxon>Bacillales</taxon>
        <taxon>Paenibacillaceae</taxon>
        <taxon>Paenibacillus</taxon>
    </lineage>
</organism>
<evidence type="ECO:0000313" key="2">
    <source>
        <dbReference type="Proteomes" id="UP000552038"/>
    </source>
</evidence>
<dbReference type="Proteomes" id="UP000552038">
    <property type="component" value="Unassembled WGS sequence"/>
</dbReference>
<name>A0AAP7DHZ6_PAEAL</name>
<dbReference type="RefSeq" id="WP_171415848.1">
    <property type="nucleotide sequence ID" value="NZ_JABFOR010000006.1"/>
</dbReference>
<dbReference type="EMBL" id="JABFOR010000006">
    <property type="protein sequence ID" value="NOJ70360.1"/>
    <property type="molecule type" value="Genomic_DNA"/>
</dbReference>
<dbReference type="AlphaFoldDB" id="A0AAP7DHZ6"/>
<comment type="caution">
    <text evidence="1">The sequence shown here is derived from an EMBL/GenBank/DDBJ whole genome shotgun (WGS) entry which is preliminary data.</text>
</comment>
<accession>A0AAP7DHZ6</accession>
<reference evidence="1 2" key="1">
    <citation type="submission" date="2020-05" db="EMBL/GenBank/DDBJ databases">
        <title>Whole genome sequencing and identification of novel metabolites from Paenibacillus alvei strain JR949.</title>
        <authorList>
            <person name="Rajendhran J."/>
            <person name="Sree Pranav P."/>
            <person name="Mahalakshmi B."/>
            <person name="Karthikeyan R."/>
        </authorList>
    </citation>
    <scope>NUCLEOTIDE SEQUENCE [LARGE SCALE GENOMIC DNA]</scope>
    <source>
        <strain evidence="1 2">JR949</strain>
    </source>
</reference>
<proteinExistence type="predicted"/>
<protein>
    <submittedName>
        <fullName evidence="1">Uncharacterized protein</fullName>
    </submittedName>
</protein>
<sequence>MNGMNLFITACADTLGCIEFNNDFLARAGTDIPQLLSSLIRKFNVYYLVDQVQAVRFRSLDMGTLERFFATQDIHVDFVLARDEHTLR</sequence>
<gene>
    <name evidence="1" type="ORF">HMI46_07330</name>
</gene>
<evidence type="ECO:0000313" key="1">
    <source>
        <dbReference type="EMBL" id="NOJ70360.1"/>
    </source>
</evidence>